<dbReference type="Gene3D" id="1.10.260.40">
    <property type="entry name" value="lambda repressor-like DNA-binding domains"/>
    <property type="match status" value="1"/>
</dbReference>
<reference evidence="3 5" key="2">
    <citation type="submission" date="2018-06" db="EMBL/GenBank/DDBJ databases">
        <title>Genomic Encyclopedia of Type Strains, Phase III (KMG-III): the genomes of soil and plant-associated and newly described type strains.</title>
        <authorList>
            <person name="Whitman W."/>
        </authorList>
    </citation>
    <scope>NUCLEOTIDE SEQUENCE [LARGE SCALE GENOMIC DNA]</scope>
    <source>
        <strain evidence="3 5">CGMCC 1.15366</strain>
    </source>
</reference>
<name>A0A327WRG2_9GAMM</name>
<keyword evidence="6" id="KW-1185">Reference proteome</keyword>
<keyword evidence="1" id="KW-0238">DNA-binding</keyword>
<dbReference type="InterPro" id="IPR010982">
    <property type="entry name" value="Lambda_DNA-bd_dom_sf"/>
</dbReference>
<dbReference type="EMBL" id="QLMD01000010">
    <property type="protein sequence ID" value="RAJ95342.1"/>
    <property type="molecule type" value="Genomic_DNA"/>
</dbReference>
<dbReference type="Proteomes" id="UP000287865">
    <property type="component" value="Unassembled WGS sequence"/>
</dbReference>
<evidence type="ECO:0000259" key="2">
    <source>
        <dbReference type="PROSITE" id="PS50943"/>
    </source>
</evidence>
<comment type="caution">
    <text evidence="3">The sequence shown here is derived from an EMBL/GenBank/DDBJ whole genome shotgun (WGS) entry which is preliminary data.</text>
</comment>
<feature type="domain" description="HTH cro/C1-type" evidence="2">
    <location>
        <begin position="12"/>
        <end position="66"/>
    </location>
</feature>
<dbReference type="PROSITE" id="PS50943">
    <property type="entry name" value="HTH_CROC1"/>
    <property type="match status" value="1"/>
</dbReference>
<dbReference type="RefSeq" id="WP_111569857.1">
    <property type="nucleotide sequence ID" value="NZ_PIPK01000010.1"/>
</dbReference>
<evidence type="ECO:0000256" key="1">
    <source>
        <dbReference type="ARBA" id="ARBA00023125"/>
    </source>
</evidence>
<evidence type="ECO:0000313" key="3">
    <source>
        <dbReference type="EMBL" id="RAJ95342.1"/>
    </source>
</evidence>
<dbReference type="CDD" id="cd00093">
    <property type="entry name" value="HTH_XRE"/>
    <property type="match status" value="1"/>
</dbReference>
<dbReference type="PANTHER" id="PTHR46558:SF11">
    <property type="entry name" value="HTH-TYPE TRANSCRIPTIONAL REGULATOR XRE"/>
    <property type="match status" value="1"/>
</dbReference>
<sequence>MLNQYDEAFNRVAIERKLRGLSQQALADAIGVSRKTISTIETRRFTPSVVLALKLAEFFHTPVEQLFSLRAYEGGPADSER</sequence>
<reference evidence="4 6" key="1">
    <citation type="journal article" date="2018" name="Front. Microbiol.">
        <title>Genome-Based Analysis Reveals the Taxonomy and Diversity of the Family Idiomarinaceae.</title>
        <authorList>
            <person name="Liu Y."/>
            <person name="Lai Q."/>
            <person name="Shao Z."/>
        </authorList>
    </citation>
    <scope>NUCLEOTIDE SEQUENCE [LARGE SCALE GENOMIC DNA]</scope>
    <source>
        <strain evidence="4 6">CF12-14</strain>
    </source>
</reference>
<evidence type="ECO:0000313" key="5">
    <source>
        <dbReference type="Proteomes" id="UP000249203"/>
    </source>
</evidence>
<dbReference type="GO" id="GO:0003677">
    <property type="term" value="F:DNA binding"/>
    <property type="evidence" value="ECO:0007669"/>
    <property type="project" value="UniProtKB-KW"/>
</dbReference>
<organism evidence="3 5">
    <name type="scientific">Aliidiomarina maris</name>
    <dbReference type="NCBI Taxonomy" id="531312"/>
    <lineage>
        <taxon>Bacteria</taxon>
        <taxon>Pseudomonadati</taxon>
        <taxon>Pseudomonadota</taxon>
        <taxon>Gammaproteobacteria</taxon>
        <taxon>Alteromonadales</taxon>
        <taxon>Idiomarinaceae</taxon>
        <taxon>Aliidiomarina</taxon>
    </lineage>
</organism>
<evidence type="ECO:0000313" key="4">
    <source>
        <dbReference type="EMBL" id="RUO22766.1"/>
    </source>
</evidence>
<dbReference type="EMBL" id="PIPK01000010">
    <property type="protein sequence ID" value="RUO22766.1"/>
    <property type="molecule type" value="Genomic_DNA"/>
</dbReference>
<dbReference type="AlphaFoldDB" id="A0A327WRG2"/>
<protein>
    <submittedName>
        <fullName evidence="3">Transcriptional regulator</fullName>
    </submittedName>
</protein>
<dbReference type="Proteomes" id="UP000249203">
    <property type="component" value="Unassembled WGS sequence"/>
</dbReference>
<proteinExistence type="predicted"/>
<dbReference type="PANTHER" id="PTHR46558">
    <property type="entry name" value="TRACRIPTIONAL REGULATORY PROTEIN-RELATED-RELATED"/>
    <property type="match status" value="1"/>
</dbReference>
<dbReference type="OrthoDB" id="3034420at2"/>
<dbReference type="SUPFAM" id="SSF47413">
    <property type="entry name" value="lambda repressor-like DNA-binding domains"/>
    <property type="match status" value="1"/>
</dbReference>
<evidence type="ECO:0000313" key="6">
    <source>
        <dbReference type="Proteomes" id="UP000287865"/>
    </source>
</evidence>
<dbReference type="InterPro" id="IPR001387">
    <property type="entry name" value="Cro/C1-type_HTH"/>
</dbReference>
<accession>A0A327WRG2</accession>
<dbReference type="SMART" id="SM00530">
    <property type="entry name" value="HTH_XRE"/>
    <property type="match status" value="1"/>
</dbReference>
<dbReference type="Pfam" id="PF01381">
    <property type="entry name" value="HTH_3"/>
    <property type="match status" value="1"/>
</dbReference>
<gene>
    <name evidence="3" type="ORF">B0I24_11024</name>
    <name evidence="4" type="ORF">CWE07_10915</name>
</gene>